<feature type="compositionally biased region" description="Low complexity" evidence="3">
    <location>
        <begin position="223"/>
        <end position="232"/>
    </location>
</feature>
<dbReference type="EMBL" id="CP002501">
    <property type="protein sequence ID" value="AET39808.1"/>
    <property type="molecule type" value="Genomic_DNA"/>
</dbReference>
<evidence type="ECO:0008006" key="6">
    <source>
        <dbReference type="Google" id="ProtNLM"/>
    </source>
</evidence>
<dbReference type="Proteomes" id="UP000006790">
    <property type="component" value="Chromosome 5"/>
</dbReference>
<dbReference type="GO" id="GO:0035591">
    <property type="term" value="F:signaling adaptor activity"/>
    <property type="evidence" value="ECO:0007669"/>
    <property type="project" value="TreeGrafter"/>
</dbReference>
<evidence type="ECO:0000256" key="1">
    <source>
        <dbReference type="ARBA" id="ARBA00022614"/>
    </source>
</evidence>
<feature type="compositionally biased region" description="Polar residues" evidence="3">
    <location>
        <begin position="419"/>
        <end position="435"/>
    </location>
</feature>
<dbReference type="PROSITE" id="PS51450">
    <property type="entry name" value="LRR"/>
    <property type="match status" value="2"/>
</dbReference>
<dbReference type="GO" id="GO:0031028">
    <property type="term" value="P:septation initiation signaling"/>
    <property type="evidence" value="ECO:0007669"/>
    <property type="project" value="TreeGrafter"/>
</dbReference>
<dbReference type="RefSeq" id="XP_003646625.1">
    <property type="nucleotide sequence ID" value="XM_003646577.1"/>
</dbReference>
<dbReference type="InParanoid" id="I6NCL6"/>
<sequence>MEVAGESPSKHFSEPLEPFQIASAVRQRHQQEEARQQEVQQQEVREEEQEQGQGRGGENGYKGYEANESFPESQFGESEVGGVDDEMSYVRRLSNWSMSYGTVQVGDLKHKENAVQKGGETALDEAQWRQYMRPKYLWGGSAEVQNSVPSDRKMNRQEPELLVTTSLSDLSGMPMNTFKRKYVGSGDAQQLLQQESKIHGGSVARSGDEGDADSSDSDDDEAGYSNSNSNNNLDQDTDGDPAQAAKNVFENVLRNQKSNFFNGTSDTATQLRVGSDEDIGSVDNFNGNYDEIHWQTSSSSFRSQPVSPSPIGSRESHGSHVKETDGNLAKLKLITPEDAGMVFDHERGVWEPLGELQMRKSSSANIGASQTVDTTLSYEEIGESVTPGDEHTSHTYPYQDDTPLAPPRLAEKFKLPSKTPMNNQNNYDDSLTGSDTVPALVNNKRKPYLDESPGNVTDVLNLESSFSLSQSVVVRCLLDVIPNKQDWGKVEVVNLSNKNLASLIGLDQVVPNCSTLDVSKNEINSLQGVPPGCIHLNCSSNNIGSYASLNALLHLETLDLSKNRLNHQNLSLLEPCRHLKKANLSHNNITGLHYLPTKAHIQKISLSHNKLTGTIDFLALCQESISWRYVEELDLSGNKITSINNLSFLTRLRILRLDGNPIETIDGGGNSHIRTLTMINNPALQTIQDFPALRILKCRGESLQLIHGSLPETLETLEIVGGYKNSLERWNWNEVLPKYLRSLKLRKMQLSSVPTVISRLPLRSLDLAFNCIINSTQLLRALPSTLQELNLLGNPLWAVNDADRLMLIKAVKLYLFSLRGM</sequence>
<dbReference type="eggNOG" id="KOG0531">
    <property type="taxonomic scope" value="Eukaryota"/>
</dbReference>
<dbReference type="PANTHER" id="PTHR47566">
    <property type="match status" value="1"/>
</dbReference>
<dbReference type="PANTHER" id="PTHR47566:SF1">
    <property type="entry name" value="PROTEIN NUD1"/>
    <property type="match status" value="1"/>
</dbReference>
<keyword evidence="5" id="KW-1185">Reference proteome</keyword>
<proteinExistence type="predicted"/>
<dbReference type="GO" id="GO:1902412">
    <property type="term" value="P:regulation of mitotic cytokinesis"/>
    <property type="evidence" value="ECO:0007669"/>
    <property type="project" value="TreeGrafter"/>
</dbReference>
<dbReference type="InterPro" id="IPR001611">
    <property type="entry name" value="Leu-rich_rpt"/>
</dbReference>
<dbReference type="AlphaFoldDB" id="I6NCL6"/>
<organism evidence="4 5">
    <name type="scientific">Eremothecium cymbalariae (strain CBS 270.75 / DBVPG 7215 / KCTC 17166 / NRRL Y-17582)</name>
    <name type="common">Yeast</name>
    <dbReference type="NCBI Taxonomy" id="931890"/>
    <lineage>
        <taxon>Eukaryota</taxon>
        <taxon>Fungi</taxon>
        <taxon>Dikarya</taxon>
        <taxon>Ascomycota</taxon>
        <taxon>Saccharomycotina</taxon>
        <taxon>Saccharomycetes</taxon>
        <taxon>Saccharomycetales</taxon>
        <taxon>Saccharomycetaceae</taxon>
        <taxon>Eremothecium</taxon>
    </lineage>
</organism>
<dbReference type="InterPro" id="IPR025875">
    <property type="entry name" value="Leu-rich_rpt_4"/>
</dbReference>
<dbReference type="SUPFAM" id="SSF52058">
    <property type="entry name" value="L domain-like"/>
    <property type="match status" value="1"/>
</dbReference>
<dbReference type="Gene3D" id="3.80.10.10">
    <property type="entry name" value="Ribonuclease Inhibitor"/>
    <property type="match status" value="3"/>
</dbReference>
<dbReference type="OrthoDB" id="7451790at2759"/>
<evidence type="ECO:0000313" key="5">
    <source>
        <dbReference type="Proteomes" id="UP000006790"/>
    </source>
</evidence>
<dbReference type="GO" id="GO:0061499">
    <property type="term" value="C:outer plaque of mitotic spindle pole body"/>
    <property type="evidence" value="ECO:0007669"/>
    <property type="project" value="TreeGrafter"/>
</dbReference>
<protein>
    <recommendedName>
        <fullName evidence="6">Protein NUD1</fullName>
    </recommendedName>
</protein>
<dbReference type="InterPro" id="IPR052574">
    <property type="entry name" value="CDIRP"/>
</dbReference>
<feature type="region of interest" description="Disordered" evidence="3">
    <location>
        <begin position="198"/>
        <end position="242"/>
    </location>
</feature>
<accession>I6NCL6</accession>
<feature type="region of interest" description="Disordered" evidence="3">
    <location>
        <begin position="297"/>
        <end position="324"/>
    </location>
</feature>
<feature type="compositionally biased region" description="Basic and acidic residues" evidence="3">
    <location>
        <begin position="314"/>
        <end position="324"/>
    </location>
</feature>
<keyword evidence="1" id="KW-0433">Leucine-rich repeat</keyword>
<dbReference type="HOGENOM" id="CLU_340727_0_0_1"/>
<name>I6NCL6_ERECY</name>
<dbReference type="STRING" id="931890.I6NCL6"/>
<dbReference type="OMA" id="TNTFKRH"/>
<gene>
    <name evidence="4" type="ordered locus">Ecym_5005</name>
</gene>
<dbReference type="InterPro" id="IPR032675">
    <property type="entry name" value="LRR_dom_sf"/>
</dbReference>
<evidence type="ECO:0000256" key="3">
    <source>
        <dbReference type="SAM" id="MobiDB-lite"/>
    </source>
</evidence>
<dbReference type="Pfam" id="PF12799">
    <property type="entry name" value="LRR_4"/>
    <property type="match status" value="1"/>
</dbReference>
<dbReference type="FunCoup" id="I6NCL6">
    <property type="interactions" value="212"/>
</dbReference>
<feature type="compositionally biased region" description="Acidic residues" evidence="3">
    <location>
        <begin position="209"/>
        <end position="222"/>
    </location>
</feature>
<keyword evidence="2" id="KW-0677">Repeat</keyword>
<dbReference type="GeneID" id="11470306"/>
<feature type="compositionally biased region" description="Low complexity" evidence="3">
    <location>
        <begin position="297"/>
        <end position="310"/>
    </location>
</feature>
<feature type="region of interest" description="Disordered" evidence="3">
    <location>
        <begin position="384"/>
        <end position="438"/>
    </location>
</feature>
<evidence type="ECO:0000313" key="4">
    <source>
        <dbReference type="EMBL" id="AET39808.1"/>
    </source>
</evidence>
<evidence type="ECO:0000256" key="2">
    <source>
        <dbReference type="ARBA" id="ARBA00022737"/>
    </source>
</evidence>
<dbReference type="KEGG" id="erc:Ecym_5005"/>
<feature type="region of interest" description="Disordered" evidence="3">
    <location>
        <begin position="1"/>
        <end position="82"/>
    </location>
</feature>
<reference evidence="4 5" key="1">
    <citation type="journal article" date="2011" name="G3 (Bethesda)">
        <title>Genome evolution in the Eremothecium clade of the Saccharomyces complex revealed by comparative genomics.</title>
        <authorList>
            <person name="Wendland J."/>
            <person name="Walther A."/>
        </authorList>
    </citation>
    <scope>NUCLEOTIDE SEQUENCE [LARGE SCALE GENOMIC DNA]</scope>
    <source>
        <strain evidence="5">CBS 270.75 / DBVPG 7215 / KCTC 17166 / NRRL Y-17582</strain>
    </source>
</reference>